<dbReference type="EMBL" id="MN740936">
    <property type="protein sequence ID" value="QHU18612.1"/>
    <property type="molecule type" value="Genomic_DNA"/>
</dbReference>
<evidence type="ECO:0000313" key="1">
    <source>
        <dbReference type="EMBL" id="QHU18612.1"/>
    </source>
</evidence>
<protein>
    <submittedName>
        <fullName evidence="1">Uncharacterized protein</fullName>
    </submittedName>
</protein>
<sequence length="267" mass="29153">MRDLGELAALVGVEVDVVDVQRGSSETALANTVADGMRVRGVRVVPAQVVQGVELEVDADLVVLKSNQRQRQTRVAAEPELQRDVQSVHRRAAGNDLRGQRLTAIAVVVTARTTLVDQVGQLRDVTDHLGVTGLLSRLLSELVPDVEPVTIVLVNALATDLNLNVVDDVVTDPVEPTELSTRAVRRLQLNLRQGSLEVHAVDQITITLNGAGDLLAEVRGTVERVLDRLHREVGVTTIHDLEDKVIPSLSGYLRRCSITQKYYILQL</sequence>
<dbReference type="AlphaFoldDB" id="A0A6C0KKR4"/>
<name>A0A6C0KKR4_9ZZZZ</name>
<accession>A0A6C0KKR4</accession>
<reference evidence="1" key="1">
    <citation type="journal article" date="2020" name="Nature">
        <title>Giant virus diversity and host interactions through global metagenomics.</title>
        <authorList>
            <person name="Schulz F."/>
            <person name="Roux S."/>
            <person name="Paez-Espino D."/>
            <person name="Jungbluth S."/>
            <person name="Walsh D.A."/>
            <person name="Denef V.J."/>
            <person name="McMahon K.D."/>
            <person name="Konstantinidis K.T."/>
            <person name="Eloe-Fadrosh E.A."/>
            <person name="Kyrpides N.C."/>
            <person name="Woyke T."/>
        </authorList>
    </citation>
    <scope>NUCLEOTIDE SEQUENCE</scope>
    <source>
        <strain evidence="1">GVMAG-S-3300013006-158</strain>
    </source>
</reference>
<proteinExistence type="predicted"/>
<organism evidence="1">
    <name type="scientific">viral metagenome</name>
    <dbReference type="NCBI Taxonomy" id="1070528"/>
    <lineage>
        <taxon>unclassified sequences</taxon>
        <taxon>metagenomes</taxon>
        <taxon>organismal metagenomes</taxon>
    </lineage>
</organism>